<dbReference type="InterPro" id="IPR006500">
    <property type="entry name" value="Helicase_put_C_phage/plasmid"/>
</dbReference>
<dbReference type="InterPro" id="IPR014015">
    <property type="entry name" value="Helicase_SF3_DNA-vir"/>
</dbReference>
<dbReference type="EMBL" id="FWWR01000009">
    <property type="protein sequence ID" value="SMB86461.1"/>
    <property type="molecule type" value="Genomic_DNA"/>
</dbReference>
<evidence type="ECO:0000313" key="6">
    <source>
        <dbReference type="EMBL" id="SMB86461.1"/>
    </source>
</evidence>
<organism evidence="6 7">
    <name type="scientific">Peptoniphilus asaccharolyticus DSM 20463</name>
    <dbReference type="NCBI Taxonomy" id="573058"/>
    <lineage>
        <taxon>Bacteria</taxon>
        <taxon>Bacillati</taxon>
        <taxon>Bacillota</taxon>
        <taxon>Tissierellia</taxon>
        <taxon>Tissierellales</taxon>
        <taxon>Peptoniphilaceae</taxon>
        <taxon>Peptoniphilus</taxon>
    </lineage>
</organism>
<keyword evidence="4" id="KW-0067">ATP-binding</keyword>
<dbReference type="Pfam" id="PF19263">
    <property type="entry name" value="DUF5906"/>
    <property type="match status" value="1"/>
</dbReference>
<dbReference type="Gene3D" id="3.40.50.300">
    <property type="entry name" value="P-loop containing nucleotide triphosphate hydrolases"/>
    <property type="match status" value="1"/>
</dbReference>
<proteinExistence type="predicted"/>
<dbReference type="Proteomes" id="UP000192368">
    <property type="component" value="Unassembled WGS sequence"/>
</dbReference>
<evidence type="ECO:0000256" key="2">
    <source>
        <dbReference type="ARBA" id="ARBA00022801"/>
    </source>
</evidence>
<dbReference type="NCBIfam" id="TIGR01613">
    <property type="entry name" value="primase_Cterm"/>
    <property type="match status" value="1"/>
</dbReference>
<dbReference type="PROSITE" id="PS51206">
    <property type="entry name" value="SF3_HELICASE_1"/>
    <property type="match status" value="1"/>
</dbReference>
<keyword evidence="1" id="KW-0547">Nucleotide-binding</keyword>
<keyword evidence="7" id="KW-1185">Reference proteome</keyword>
<keyword evidence="2" id="KW-0378">Hydrolase</keyword>
<keyword evidence="3 6" id="KW-0347">Helicase</keyword>
<dbReference type="Gene3D" id="1.10.10.10">
    <property type="entry name" value="Winged helix-like DNA-binding domain superfamily/Winged helix DNA-binding domain"/>
    <property type="match status" value="1"/>
</dbReference>
<dbReference type="InterPro" id="IPR045455">
    <property type="entry name" value="NrS-1_pol-like_helicase"/>
</dbReference>
<dbReference type="InterPro" id="IPR027417">
    <property type="entry name" value="P-loop_NTPase"/>
</dbReference>
<gene>
    <name evidence="6" type="ORF">SAMN00017477_0900</name>
</gene>
<dbReference type="GO" id="GO:0005524">
    <property type="term" value="F:ATP binding"/>
    <property type="evidence" value="ECO:0007669"/>
    <property type="project" value="UniProtKB-KW"/>
</dbReference>
<dbReference type="PANTHER" id="PTHR35372:SF2">
    <property type="entry name" value="SF3 HELICASE DOMAIN-CONTAINING PROTEIN"/>
    <property type="match status" value="1"/>
</dbReference>
<dbReference type="SUPFAM" id="SSF52540">
    <property type="entry name" value="P-loop containing nucleoside triphosphate hydrolases"/>
    <property type="match status" value="1"/>
</dbReference>
<dbReference type="SMART" id="SM00885">
    <property type="entry name" value="D5_N"/>
    <property type="match status" value="1"/>
</dbReference>
<dbReference type="Pfam" id="PF08706">
    <property type="entry name" value="D5_N"/>
    <property type="match status" value="1"/>
</dbReference>
<dbReference type="AlphaFoldDB" id="A0A1W1V0C0"/>
<protein>
    <submittedName>
        <fullName evidence="6">Putative DNA primase/helicase</fullName>
    </submittedName>
</protein>
<dbReference type="GO" id="GO:0004386">
    <property type="term" value="F:helicase activity"/>
    <property type="evidence" value="ECO:0007669"/>
    <property type="project" value="UniProtKB-KW"/>
</dbReference>
<dbReference type="Pfam" id="PF03288">
    <property type="entry name" value="Pox_D5"/>
    <property type="match status" value="1"/>
</dbReference>
<dbReference type="STRING" id="573058.SAMN00017477_0900"/>
<dbReference type="GO" id="GO:0016787">
    <property type="term" value="F:hydrolase activity"/>
    <property type="evidence" value="ECO:0007669"/>
    <property type="project" value="UniProtKB-KW"/>
</dbReference>
<name>A0A1W1V0C0_PEPAS</name>
<dbReference type="InterPro" id="IPR051620">
    <property type="entry name" value="ORF904-like_C"/>
</dbReference>
<evidence type="ECO:0000256" key="3">
    <source>
        <dbReference type="ARBA" id="ARBA00022806"/>
    </source>
</evidence>
<accession>A0A1W1V0C0</accession>
<evidence type="ECO:0000313" key="7">
    <source>
        <dbReference type="Proteomes" id="UP000192368"/>
    </source>
</evidence>
<dbReference type="InterPro" id="IPR014818">
    <property type="entry name" value="Phage/plasmid_primase_P4_C"/>
</dbReference>
<dbReference type="InterPro" id="IPR036388">
    <property type="entry name" value="WH-like_DNA-bd_sf"/>
</dbReference>
<dbReference type="PANTHER" id="PTHR35372">
    <property type="entry name" value="ATP BINDING PROTEIN-RELATED"/>
    <property type="match status" value="1"/>
</dbReference>
<feature type="domain" description="SF3 helicase" evidence="5">
    <location>
        <begin position="358"/>
        <end position="514"/>
    </location>
</feature>
<evidence type="ECO:0000256" key="1">
    <source>
        <dbReference type="ARBA" id="ARBA00022741"/>
    </source>
</evidence>
<sequence>MTEEKGRPTNMINIFKGFIEVKDKKAVESFKNVKNLKNLNEVKNLNGYAGVLAKNTILIDIDDKEQADILYKILKDLKIKSLILETSRGKHFYFKNTEVKKCFTHSNLAIGLKADIKSGFTNCYGVLKNDGLERKILENPESLDELPKWLIPINSNMDFLNLGAGEGRNQSLFGYILPLQTNGFNKEEAREVIRLINDYILKEPLTVDELETILRDEAFSKEIFFNNKTFLFDDFAKFLIANDYVIKLNNQLHVYHNGVYFNNDDYIEKKMIEHIPRLSSARRSETLKYINLLAESKESHDENLIAFKNGIFDITSNELLEFSPDYIITNLIDWNYDSEAYNELTDKTLNKLACGDKEIRALLEEMIGYCFFRRNELRKAFVLIGGTQNGKSTFLDLIAYILGDSNISSLDLKELDQRFKTAELFGKLANIGDDIGDSYIPDTAIFKKLVSGDRLNVERKGQDPFDFNNYSKLIFSANNIPRIGSGQDSSAIMNRLIIIPFNARFSKSDPDFDPFIKYKLRKESSIEYLIKLGLEGLQRVLTNGFTISEKIEKELREYEIINNPMIEFLEEVNPENKSTKDVYKAYKEFCLMNGNNPVGHTKLSQYIKTNLDLDIVNKKIGGKVFKTFIRK</sequence>
<reference evidence="7" key="1">
    <citation type="submission" date="2017-04" db="EMBL/GenBank/DDBJ databases">
        <authorList>
            <person name="Varghese N."/>
            <person name="Submissions S."/>
        </authorList>
    </citation>
    <scope>NUCLEOTIDE SEQUENCE [LARGE SCALE GENOMIC DNA]</scope>
    <source>
        <strain evidence="7">DSM 20463</strain>
    </source>
</reference>
<evidence type="ECO:0000259" key="5">
    <source>
        <dbReference type="PROSITE" id="PS51206"/>
    </source>
</evidence>
<evidence type="ECO:0000256" key="4">
    <source>
        <dbReference type="ARBA" id="ARBA00022840"/>
    </source>
</evidence>
<dbReference type="InterPro" id="IPR004968">
    <property type="entry name" value="DNA_primase/NTPase_C"/>
</dbReference>